<dbReference type="InterPro" id="IPR036179">
    <property type="entry name" value="Ig-like_dom_sf"/>
</dbReference>
<dbReference type="InterPro" id="IPR003599">
    <property type="entry name" value="Ig_sub"/>
</dbReference>
<accession>A0A9D3PD94</accession>
<evidence type="ECO:0000313" key="7">
    <source>
        <dbReference type="Proteomes" id="UP001046870"/>
    </source>
</evidence>
<dbReference type="Pfam" id="PF07654">
    <property type="entry name" value="C1-set"/>
    <property type="match status" value="1"/>
</dbReference>
<feature type="chain" id="PRO_5038691456" description="Ig-like domain-containing protein" evidence="4">
    <location>
        <begin position="21"/>
        <end position="241"/>
    </location>
</feature>
<evidence type="ECO:0000256" key="3">
    <source>
        <dbReference type="SAM" id="MobiDB-lite"/>
    </source>
</evidence>
<keyword evidence="2" id="KW-0393">Immunoglobulin domain</keyword>
<sequence length="241" mass="25446">MSFHLLLITVLLLPLPGLEAFVMTQQKSLSVASGSNARISCVIESGGSWTITWYQQKPGSAPKFVLYDSTRASGFSSRFTASEESSAKTEYLNIANVQAEDEATYYCACHGCPSGSHSVTGLMNGSRNVPSRSPSPPTLTLLPPSQAELSGGKATLACLARGFYPASLTVSWTEGGSSLTGSEVQTGEPERQPDGTYSRSSLLTLTAAQWRSGRPVSCQLSHAALTAPLSRTVSQGQCDQA</sequence>
<protein>
    <recommendedName>
        <fullName evidence="5">Ig-like domain-containing protein</fullName>
    </recommendedName>
</protein>
<evidence type="ECO:0000256" key="4">
    <source>
        <dbReference type="SAM" id="SignalP"/>
    </source>
</evidence>
<keyword evidence="1" id="KW-1015">Disulfide bond</keyword>
<dbReference type="SMART" id="SM00409">
    <property type="entry name" value="IG"/>
    <property type="match status" value="2"/>
</dbReference>
<dbReference type="InterPro" id="IPR003597">
    <property type="entry name" value="Ig_C1-set"/>
</dbReference>
<keyword evidence="7" id="KW-1185">Reference proteome</keyword>
<comment type="caution">
    <text evidence="6">The sequence shown here is derived from an EMBL/GenBank/DDBJ whole genome shotgun (WGS) entry which is preliminary data.</text>
</comment>
<proteinExistence type="predicted"/>
<dbReference type="Gene3D" id="2.60.40.10">
    <property type="entry name" value="Immunoglobulins"/>
    <property type="match status" value="2"/>
</dbReference>
<feature type="domain" description="Ig-like" evidence="5">
    <location>
        <begin position="137"/>
        <end position="234"/>
    </location>
</feature>
<dbReference type="Proteomes" id="UP001046870">
    <property type="component" value="Chromosome 24"/>
</dbReference>
<feature type="domain" description="Ig-like" evidence="5">
    <location>
        <begin position="16"/>
        <end position="120"/>
    </location>
</feature>
<dbReference type="SMART" id="SM00407">
    <property type="entry name" value="IGc1"/>
    <property type="match status" value="1"/>
</dbReference>
<dbReference type="OrthoDB" id="9945861at2759"/>
<feature type="signal peptide" evidence="4">
    <location>
        <begin position="1"/>
        <end position="20"/>
    </location>
</feature>
<feature type="region of interest" description="Disordered" evidence="3">
    <location>
        <begin position="175"/>
        <end position="199"/>
    </location>
</feature>
<dbReference type="AlphaFoldDB" id="A0A9D3PD94"/>
<dbReference type="SMART" id="SM00406">
    <property type="entry name" value="IGv"/>
    <property type="match status" value="1"/>
</dbReference>
<evidence type="ECO:0000313" key="6">
    <source>
        <dbReference type="EMBL" id="KAG7455368.1"/>
    </source>
</evidence>
<dbReference type="SUPFAM" id="SSF48726">
    <property type="entry name" value="Immunoglobulin"/>
    <property type="match status" value="2"/>
</dbReference>
<evidence type="ECO:0000256" key="1">
    <source>
        <dbReference type="ARBA" id="ARBA00023157"/>
    </source>
</evidence>
<dbReference type="CDD" id="cd00098">
    <property type="entry name" value="IgC1"/>
    <property type="match status" value="1"/>
</dbReference>
<dbReference type="Pfam" id="PF07686">
    <property type="entry name" value="V-set"/>
    <property type="match status" value="1"/>
</dbReference>
<feature type="compositionally biased region" description="Polar residues" evidence="3">
    <location>
        <begin position="175"/>
        <end position="185"/>
    </location>
</feature>
<keyword evidence="4" id="KW-0732">Signal</keyword>
<dbReference type="InterPro" id="IPR013783">
    <property type="entry name" value="Ig-like_fold"/>
</dbReference>
<gene>
    <name evidence="6" type="ORF">MATL_G00255900</name>
</gene>
<name>A0A9D3PD94_MEGAT</name>
<evidence type="ECO:0000259" key="5">
    <source>
        <dbReference type="PROSITE" id="PS50835"/>
    </source>
</evidence>
<dbReference type="InterPro" id="IPR007110">
    <property type="entry name" value="Ig-like_dom"/>
</dbReference>
<evidence type="ECO:0000256" key="2">
    <source>
        <dbReference type="ARBA" id="ARBA00023319"/>
    </source>
</evidence>
<dbReference type="InterPro" id="IPR050380">
    <property type="entry name" value="Immune_Resp_Modulators"/>
</dbReference>
<dbReference type="InterPro" id="IPR013106">
    <property type="entry name" value="Ig_V-set"/>
</dbReference>
<dbReference type="PANTHER" id="PTHR23411">
    <property type="entry name" value="TAPASIN"/>
    <property type="match status" value="1"/>
</dbReference>
<dbReference type="PROSITE" id="PS50835">
    <property type="entry name" value="IG_LIKE"/>
    <property type="match status" value="2"/>
</dbReference>
<reference evidence="6" key="1">
    <citation type="submission" date="2021-01" db="EMBL/GenBank/DDBJ databases">
        <authorList>
            <person name="Zahm M."/>
            <person name="Roques C."/>
            <person name="Cabau C."/>
            <person name="Klopp C."/>
            <person name="Donnadieu C."/>
            <person name="Jouanno E."/>
            <person name="Lampietro C."/>
            <person name="Louis A."/>
            <person name="Herpin A."/>
            <person name="Echchiki A."/>
            <person name="Berthelot C."/>
            <person name="Parey E."/>
            <person name="Roest-Crollius H."/>
            <person name="Braasch I."/>
            <person name="Postlethwait J."/>
            <person name="Bobe J."/>
            <person name="Montfort J."/>
            <person name="Bouchez O."/>
            <person name="Begum T."/>
            <person name="Mejri S."/>
            <person name="Adams A."/>
            <person name="Chen W.-J."/>
            <person name="Guiguen Y."/>
        </authorList>
    </citation>
    <scope>NUCLEOTIDE SEQUENCE</scope>
    <source>
        <strain evidence="6">YG-15Mar2019-1</strain>
        <tissue evidence="6">Brain</tissue>
    </source>
</reference>
<dbReference type="EMBL" id="JAFDVH010000024">
    <property type="protein sequence ID" value="KAG7455368.1"/>
    <property type="molecule type" value="Genomic_DNA"/>
</dbReference>
<dbReference type="FunFam" id="2.60.40.10:FF:000283">
    <property type="entry name" value="Immunoglobulin kappa constant"/>
    <property type="match status" value="1"/>
</dbReference>
<organism evidence="6 7">
    <name type="scientific">Megalops atlanticus</name>
    <name type="common">Tarpon</name>
    <name type="synonym">Clupea gigantea</name>
    <dbReference type="NCBI Taxonomy" id="7932"/>
    <lineage>
        <taxon>Eukaryota</taxon>
        <taxon>Metazoa</taxon>
        <taxon>Chordata</taxon>
        <taxon>Craniata</taxon>
        <taxon>Vertebrata</taxon>
        <taxon>Euteleostomi</taxon>
        <taxon>Actinopterygii</taxon>
        <taxon>Neopterygii</taxon>
        <taxon>Teleostei</taxon>
        <taxon>Elopiformes</taxon>
        <taxon>Megalopidae</taxon>
        <taxon>Megalops</taxon>
    </lineage>
</organism>